<dbReference type="Gene3D" id="3.40.50.12080">
    <property type="match status" value="2"/>
</dbReference>
<dbReference type="Pfam" id="PF18588">
    <property type="entry name" value="WcbI"/>
    <property type="match status" value="1"/>
</dbReference>
<evidence type="ECO:0000259" key="1">
    <source>
        <dbReference type="Pfam" id="PF18588"/>
    </source>
</evidence>
<dbReference type="Proteomes" id="UP000523601">
    <property type="component" value="Unassembled WGS sequence"/>
</dbReference>
<evidence type="ECO:0000313" key="3">
    <source>
        <dbReference type="Proteomes" id="UP000523601"/>
    </source>
</evidence>
<feature type="domain" description="Polysaccharide biosynthesis enzyme WcbI" evidence="1">
    <location>
        <begin position="9"/>
        <end position="216"/>
    </location>
</feature>
<comment type="caution">
    <text evidence="2">The sequence shown here is derived from an EMBL/GenBank/DDBJ whole genome shotgun (WGS) entry which is preliminary data.</text>
</comment>
<keyword evidence="3" id="KW-1185">Reference proteome</keyword>
<dbReference type="RefSeq" id="WP_176855868.1">
    <property type="nucleotide sequence ID" value="NZ_JABCJD010000011.1"/>
</dbReference>
<gene>
    <name evidence="2" type="ORF">HJ526_17265</name>
</gene>
<protein>
    <recommendedName>
        <fullName evidence="1">Polysaccharide biosynthesis enzyme WcbI domain-containing protein</fullName>
    </recommendedName>
</protein>
<dbReference type="EMBL" id="JABCJD010000011">
    <property type="protein sequence ID" value="NVO29177.1"/>
    <property type="molecule type" value="Genomic_DNA"/>
</dbReference>
<name>A0ABX2PKE4_9RHOB</name>
<accession>A0ABX2PKE4</accession>
<sequence>MKKGKKTFSVVGNCQAPYVAHALLSSAQFNDQYSWVRTPPVHLIPREEISTQFENLKNVDVIIHQPIVDTKRFGEFETEHLREVLSPNHQLVCIPSWYFNGYFPTISTISGLTTPAGAVHDMAVFHAFDLGLSVEETTNILYETNFAPPGFYKERWEAGMKSLKEREVKFDVDTPVSSFLDKVGREEILMHQHNHPTKASFDFLSSQIGEVMGVEGEEYRTGKDLNNLIWPVFPWVQDDLGIRDENTERNFIILKGEVIEFKDFVSGSFSSYERMTHNQREICAKRTPDVRSYIQEKVN</sequence>
<evidence type="ECO:0000313" key="2">
    <source>
        <dbReference type="EMBL" id="NVO29177.1"/>
    </source>
</evidence>
<reference evidence="2 3" key="1">
    <citation type="submission" date="2020-04" db="EMBL/GenBank/DDBJ databases">
        <title>Donghicola sp., a member of the Rhodobacteraceae family isolated from mangrove forest in Thailand.</title>
        <authorList>
            <person name="Charoenyingcharoen P."/>
            <person name="Yukphan P."/>
        </authorList>
    </citation>
    <scope>NUCLEOTIDE SEQUENCE [LARGE SCALE GENOMIC DNA]</scope>
    <source>
        <strain evidence="2 3">C2-DW-16</strain>
    </source>
</reference>
<organism evidence="2 3">
    <name type="scientific">Donghicola mangrovi</name>
    <dbReference type="NCBI Taxonomy" id="2729614"/>
    <lineage>
        <taxon>Bacteria</taxon>
        <taxon>Pseudomonadati</taxon>
        <taxon>Pseudomonadota</taxon>
        <taxon>Alphaproteobacteria</taxon>
        <taxon>Rhodobacterales</taxon>
        <taxon>Roseobacteraceae</taxon>
        <taxon>Donghicola</taxon>
    </lineage>
</organism>
<dbReference type="InterPro" id="IPR041307">
    <property type="entry name" value="WcbI"/>
</dbReference>
<proteinExistence type="predicted"/>